<evidence type="ECO:0000313" key="2">
    <source>
        <dbReference type="EMBL" id="ORY84993.1"/>
    </source>
</evidence>
<dbReference type="CDD" id="cd08267">
    <property type="entry name" value="MDR1"/>
    <property type="match status" value="1"/>
</dbReference>
<reference evidence="2 3" key="1">
    <citation type="submission" date="2016-07" db="EMBL/GenBank/DDBJ databases">
        <title>Pervasive Adenine N6-methylation of Active Genes in Fungi.</title>
        <authorList>
            <consortium name="DOE Joint Genome Institute"/>
            <person name="Mondo S.J."/>
            <person name="Dannebaum R.O."/>
            <person name="Kuo R.C."/>
            <person name="Labutti K."/>
            <person name="Haridas S."/>
            <person name="Kuo A."/>
            <person name="Salamov A."/>
            <person name="Ahrendt S.R."/>
            <person name="Lipzen A."/>
            <person name="Sullivan W."/>
            <person name="Andreopoulos W.B."/>
            <person name="Clum A."/>
            <person name="Lindquist E."/>
            <person name="Daum C."/>
            <person name="Ramamoorthy G.K."/>
            <person name="Gryganskyi A."/>
            <person name="Culley D."/>
            <person name="Magnuson J.K."/>
            <person name="James T.Y."/>
            <person name="O'Malley M.A."/>
            <person name="Stajich J.E."/>
            <person name="Spatafora J.W."/>
            <person name="Visel A."/>
            <person name="Grigoriev I.V."/>
        </authorList>
    </citation>
    <scope>NUCLEOTIDE SEQUENCE [LARGE SCALE GENOMIC DNA]</scope>
    <source>
        <strain evidence="2 3">12-1054</strain>
    </source>
</reference>
<dbReference type="SMART" id="SM00829">
    <property type="entry name" value="PKS_ER"/>
    <property type="match status" value="1"/>
</dbReference>
<name>A0A1Y2FLZ3_PROLT</name>
<dbReference type="Proteomes" id="UP000193685">
    <property type="component" value="Unassembled WGS sequence"/>
</dbReference>
<dbReference type="Pfam" id="PF13602">
    <property type="entry name" value="ADH_zinc_N_2"/>
    <property type="match status" value="1"/>
</dbReference>
<dbReference type="OrthoDB" id="201656at2759"/>
<comment type="caution">
    <text evidence="2">The sequence shown here is derived from an EMBL/GenBank/DDBJ whole genome shotgun (WGS) entry which is preliminary data.</text>
</comment>
<dbReference type="InterPro" id="IPR011032">
    <property type="entry name" value="GroES-like_sf"/>
</dbReference>
<dbReference type="Pfam" id="PF08240">
    <property type="entry name" value="ADH_N"/>
    <property type="match status" value="1"/>
</dbReference>
<organism evidence="2 3">
    <name type="scientific">Protomyces lactucae-debilis</name>
    <dbReference type="NCBI Taxonomy" id="2754530"/>
    <lineage>
        <taxon>Eukaryota</taxon>
        <taxon>Fungi</taxon>
        <taxon>Dikarya</taxon>
        <taxon>Ascomycota</taxon>
        <taxon>Taphrinomycotina</taxon>
        <taxon>Taphrinomycetes</taxon>
        <taxon>Taphrinales</taxon>
        <taxon>Protomycetaceae</taxon>
        <taxon>Protomyces</taxon>
    </lineage>
</organism>
<dbReference type="InterPro" id="IPR036291">
    <property type="entry name" value="NAD(P)-bd_dom_sf"/>
</dbReference>
<dbReference type="STRING" id="56484.A0A1Y2FLZ3"/>
<gene>
    <name evidence="2" type="ORF">BCR37DRAFT_345292</name>
</gene>
<evidence type="ECO:0000259" key="1">
    <source>
        <dbReference type="SMART" id="SM00829"/>
    </source>
</evidence>
<sequence>MAETVLAWQAHAASGGIEMHLTLDEIPTLADKPIDKDELLIQVYSASINPVDYKLLEVPIAGKLAVGFPSTPGLDFLGKVIKSGTLVDSVRNGQLVFGRLPKPSVHGSLGEQMIAPVSACCPVPDSDVKSEDRARLDQYAAFGTAGLTAYQCIAPFTKKGDRIFINGGSGGTGSYGIQIARNLGLHITVSCSSKNAEFCKQLGAEEVLAYDQCDILTSLRERAAQFGEFDHVVDNIGSPRDLYKASSSFLKESGHFVQVGVEQNIQATLNLASRKLLPSFLGGGTRKFHFLFTENKLEDFRQCATWISEGKLEVNLTTFKRSEAVEAFNQLKSRRTQGKIIVRMHD</sequence>
<dbReference type="SUPFAM" id="SSF51735">
    <property type="entry name" value="NAD(P)-binding Rossmann-fold domains"/>
    <property type="match status" value="1"/>
</dbReference>
<dbReference type="Gene3D" id="3.90.180.10">
    <property type="entry name" value="Medium-chain alcohol dehydrogenases, catalytic domain"/>
    <property type="match status" value="1"/>
</dbReference>
<keyword evidence="3" id="KW-1185">Reference proteome</keyword>
<dbReference type="SUPFAM" id="SSF50129">
    <property type="entry name" value="GroES-like"/>
    <property type="match status" value="1"/>
</dbReference>
<dbReference type="PANTHER" id="PTHR11695">
    <property type="entry name" value="ALCOHOL DEHYDROGENASE RELATED"/>
    <property type="match status" value="1"/>
</dbReference>
<feature type="domain" description="Enoyl reductase (ER)" evidence="1">
    <location>
        <begin position="15"/>
        <end position="342"/>
    </location>
</feature>
<protein>
    <recommendedName>
        <fullName evidence="1">Enoyl reductase (ER) domain-containing protein</fullName>
    </recommendedName>
</protein>
<dbReference type="PANTHER" id="PTHR11695:SF294">
    <property type="entry name" value="RETICULON-4-INTERACTING PROTEIN 1, MITOCHONDRIAL"/>
    <property type="match status" value="1"/>
</dbReference>
<dbReference type="InterPro" id="IPR013154">
    <property type="entry name" value="ADH-like_N"/>
</dbReference>
<accession>A0A1Y2FLZ3</accession>
<dbReference type="GO" id="GO:0005739">
    <property type="term" value="C:mitochondrion"/>
    <property type="evidence" value="ECO:0007669"/>
    <property type="project" value="TreeGrafter"/>
</dbReference>
<dbReference type="GO" id="GO:0016491">
    <property type="term" value="F:oxidoreductase activity"/>
    <property type="evidence" value="ECO:0007669"/>
    <property type="project" value="InterPro"/>
</dbReference>
<evidence type="ECO:0000313" key="3">
    <source>
        <dbReference type="Proteomes" id="UP000193685"/>
    </source>
</evidence>
<dbReference type="GeneID" id="63784212"/>
<proteinExistence type="predicted"/>
<dbReference type="Gene3D" id="3.40.50.720">
    <property type="entry name" value="NAD(P)-binding Rossmann-like Domain"/>
    <property type="match status" value="1"/>
</dbReference>
<dbReference type="InterPro" id="IPR050700">
    <property type="entry name" value="YIM1/Zinc_Alcohol_DH_Fams"/>
</dbReference>
<dbReference type="OMA" id="SGGCGIF"/>
<dbReference type="RefSeq" id="XP_040726776.1">
    <property type="nucleotide sequence ID" value="XM_040867613.1"/>
</dbReference>
<dbReference type="EMBL" id="MCFI01000005">
    <property type="protein sequence ID" value="ORY84993.1"/>
    <property type="molecule type" value="Genomic_DNA"/>
</dbReference>
<dbReference type="InterPro" id="IPR020843">
    <property type="entry name" value="ER"/>
</dbReference>
<dbReference type="AlphaFoldDB" id="A0A1Y2FLZ3"/>